<keyword evidence="13" id="KW-0675">Receptor</keyword>
<keyword evidence="6" id="KW-0677">Repeat</keyword>
<keyword evidence="9" id="KW-1133">Transmembrane helix</keyword>
<dbReference type="PRINTS" id="PR00453">
    <property type="entry name" value="VWFADOMAIN"/>
</dbReference>
<evidence type="ECO:0000313" key="17">
    <source>
        <dbReference type="Ensembl" id="ENSSSCP00035009899.1"/>
    </source>
</evidence>
<dbReference type="InterPro" id="IPR002035">
    <property type="entry name" value="VWF_A"/>
</dbReference>
<dbReference type="GO" id="GO:0007229">
    <property type="term" value="P:integrin-mediated signaling pathway"/>
    <property type="evidence" value="ECO:0007669"/>
    <property type="project" value="UniProtKB-KW"/>
</dbReference>
<evidence type="ECO:0000259" key="16">
    <source>
        <dbReference type="PROSITE" id="PS50234"/>
    </source>
</evidence>
<evidence type="ECO:0000256" key="15">
    <source>
        <dbReference type="SAM" id="MobiDB-lite"/>
    </source>
</evidence>
<keyword evidence="10" id="KW-0401">Integrin</keyword>
<dbReference type="InterPro" id="IPR036465">
    <property type="entry name" value="vWFA_dom_sf"/>
</dbReference>
<evidence type="ECO:0000256" key="10">
    <source>
        <dbReference type="ARBA" id="ARBA00023037"/>
    </source>
</evidence>
<keyword evidence="5" id="KW-0732">Signal</keyword>
<dbReference type="GO" id="GO:0016020">
    <property type="term" value="C:membrane"/>
    <property type="evidence" value="ECO:0007669"/>
    <property type="project" value="UniProtKB-SubCell"/>
</dbReference>
<evidence type="ECO:0000256" key="1">
    <source>
        <dbReference type="ARBA" id="ARBA00004479"/>
    </source>
</evidence>
<dbReference type="Proteomes" id="UP000694720">
    <property type="component" value="Unplaced"/>
</dbReference>
<keyword evidence="14" id="KW-0325">Glycoprotein</keyword>
<reference evidence="17" key="1">
    <citation type="submission" date="2025-08" db="UniProtKB">
        <authorList>
            <consortium name="Ensembl"/>
        </authorList>
    </citation>
    <scope>IDENTIFICATION</scope>
</reference>
<dbReference type="InterPro" id="IPR050525">
    <property type="entry name" value="ECM_Assembly_Org"/>
</dbReference>
<dbReference type="Gene3D" id="3.40.50.410">
    <property type="entry name" value="von Willebrand factor, type A domain"/>
    <property type="match status" value="1"/>
</dbReference>
<organism evidence="17 18">
    <name type="scientific">Sus scrofa</name>
    <name type="common">Pig</name>
    <dbReference type="NCBI Taxonomy" id="9823"/>
    <lineage>
        <taxon>Eukaryota</taxon>
        <taxon>Metazoa</taxon>
        <taxon>Chordata</taxon>
        <taxon>Craniata</taxon>
        <taxon>Vertebrata</taxon>
        <taxon>Euteleostomi</taxon>
        <taxon>Mammalia</taxon>
        <taxon>Eutheria</taxon>
        <taxon>Laurasiatheria</taxon>
        <taxon>Artiodactyla</taxon>
        <taxon>Suina</taxon>
        <taxon>Suidae</taxon>
        <taxon>Sus</taxon>
    </lineage>
</organism>
<keyword evidence="8" id="KW-0130">Cell adhesion</keyword>
<keyword evidence="12" id="KW-1015">Disulfide bond</keyword>
<evidence type="ECO:0000256" key="12">
    <source>
        <dbReference type="ARBA" id="ARBA00023157"/>
    </source>
</evidence>
<dbReference type="GO" id="GO:0007155">
    <property type="term" value="P:cell adhesion"/>
    <property type="evidence" value="ECO:0007669"/>
    <property type="project" value="UniProtKB-KW"/>
</dbReference>
<protein>
    <recommendedName>
        <fullName evidence="16">VWFA domain-containing protein</fullName>
    </recommendedName>
</protein>
<evidence type="ECO:0000256" key="9">
    <source>
        <dbReference type="ARBA" id="ARBA00022989"/>
    </source>
</evidence>
<evidence type="ECO:0000256" key="7">
    <source>
        <dbReference type="ARBA" id="ARBA00022837"/>
    </source>
</evidence>
<dbReference type="AlphaFoldDB" id="A0A8D1CP40"/>
<dbReference type="PANTHER" id="PTHR24020">
    <property type="entry name" value="COLLAGEN ALPHA"/>
    <property type="match status" value="1"/>
</dbReference>
<evidence type="ECO:0000256" key="5">
    <source>
        <dbReference type="ARBA" id="ARBA00022729"/>
    </source>
</evidence>
<accession>A0A8D1CP40</accession>
<evidence type="ECO:0000256" key="3">
    <source>
        <dbReference type="ARBA" id="ARBA00022692"/>
    </source>
</evidence>
<evidence type="ECO:0000256" key="8">
    <source>
        <dbReference type="ARBA" id="ARBA00022889"/>
    </source>
</evidence>
<dbReference type="GO" id="GO:0046872">
    <property type="term" value="F:metal ion binding"/>
    <property type="evidence" value="ECO:0007669"/>
    <property type="project" value="UniProtKB-KW"/>
</dbReference>
<dbReference type="PANTHER" id="PTHR24020:SF87">
    <property type="entry name" value="COLLAGEN ALPHA-1(VI) CHAIN-LIKE"/>
    <property type="match status" value="1"/>
</dbReference>
<dbReference type="PROSITE" id="PS50234">
    <property type="entry name" value="VWFA"/>
    <property type="match status" value="1"/>
</dbReference>
<dbReference type="SUPFAM" id="SSF53300">
    <property type="entry name" value="vWA-like"/>
    <property type="match status" value="1"/>
</dbReference>
<dbReference type="Ensembl" id="ENSSSCT00035026059.1">
    <property type="protein sequence ID" value="ENSSSCP00035009899.1"/>
    <property type="gene ID" value="ENSSSCG00035020059.1"/>
</dbReference>
<evidence type="ECO:0000256" key="11">
    <source>
        <dbReference type="ARBA" id="ARBA00023136"/>
    </source>
</evidence>
<sequence>MPRAPLAKSHFPMTLLHPKHLVPPTPPETICHGCAPRLVVAAPLEVVAVNKTGQLYDCEAANGLCQPISLNTPPEAVNMSLGLSLEASTNLSSLLACGPTIPKACGENMYAKGSCLLLDSRLQTLGTVPTALPECPKQEIDIAFLIDGSGSIDQNDFKQMKNFVRAVMDQFMDTSILFSLMQYSNLLKTHFTFSQFQTHRSPQSLVDPIVQLKGLTYTATGIQTVVKELFHSKNGARSSAKKILIVITDGQKYKDPLEYEDVIPQAEKANVIRYAIGVRPVPGDPTATQTQPAPPRVEGLAAPPPQLPVCCRWEMLSRNTVPSRSSASLAPCLRRTTYSR</sequence>
<evidence type="ECO:0000256" key="6">
    <source>
        <dbReference type="ARBA" id="ARBA00022737"/>
    </source>
</evidence>
<evidence type="ECO:0000256" key="14">
    <source>
        <dbReference type="ARBA" id="ARBA00023180"/>
    </source>
</evidence>
<dbReference type="Pfam" id="PF00092">
    <property type="entry name" value="VWA"/>
    <property type="match status" value="1"/>
</dbReference>
<dbReference type="SMART" id="SM00327">
    <property type="entry name" value="VWA"/>
    <property type="match status" value="1"/>
</dbReference>
<name>A0A8D1CP40_PIG</name>
<comment type="similarity">
    <text evidence="2">Belongs to the integrin alpha chain family.</text>
</comment>
<feature type="region of interest" description="Disordered" evidence="15">
    <location>
        <begin position="282"/>
        <end position="301"/>
    </location>
</feature>
<evidence type="ECO:0000313" key="18">
    <source>
        <dbReference type="Proteomes" id="UP000694720"/>
    </source>
</evidence>
<comment type="subcellular location">
    <subcellularLocation>
        <location evidence="1">Membrane</location>
        <topology evidence="1">Single-pass type I membrane protein</topology>
    </subcellularLocation>
</comment>
<evidence type="ECO:0000256" key="4">
    <source>
        <dbReference type="ARBA" id="ARBA00022723"/>
    </source>
</evidence>
<dbReference type="FunFam" id="3.40.50.410:FF:000067">
    <property type="entry name" value="Integrin alpha M"/>
    <property type="match status" value="1"/>
</dbReference>
<keyword evidence="11" id="KW-0472">Membrane</keyword>
<feature type="domain" description="VWFA" evidence="16">
    <location>
        <begin position="141"/>
        <end position="278"/>
    </location>
</feature>
<evidence type="ECO:0000256" key="13">
    <source>
        <dbReference type="ARBA" id="ARBA00023170"/>
    </source>
</evidence>
<evidence type="ECO:0000256" key="2">
    <source>
        <dbReference type="ARBA" id="ARBA00008054"/>
    </source>
</evidence>
<proteinExistence type="inferred from homology"/>
<keyword evidence="4" id="KW-0479">Metal-binding</keyword>
<keyword evidence="3" id="KW-0812">Transmembrane</keyword>
<keyword evidence="7" id="KW-0106">Calcium</keyword>